<evidence type="ECO:0000313" key="5">
    <source>
        <dbReference type="Proteomes" id="UP000256727"/>
    </source>
</evidence>
<reference evidence="4 5" key="1">
    <citation type="submission" date="2018-07" db="EMBL/GenBank/DDBJ databases">
        <title>Sequencing the genomes of 1000 actinobacteria strains.</title>
        <authorList>
            <person name="Klenk H.-P."/>
        </authorList>
    </citation>
    <scope>NUCLEOTIDE SEQUENCE [LARGE SCALE GENOMIC DNA]</scope>
    <source>
        <strain evidence="4 5">DSM 14442</strain>
    </source>
</reference>
<keyword evidence="5" id="KW-1185">Reference proteome</keyword>
<keyword evidence="1" id="KW-1133">Transmembrane helix</keyword>
<feature type="transmembrane region" description="Helical" evidence="1">
    <location>
        <begin position="171"/>
        <end position="193"/>
    </location>
</feature>
<dbReference type="InterPro" id="IPR027788">
    <property type="entry name" value="Alpha/beta-hydrolase_N_dom"/>
</dbReference>
<protein>
    <submittedName>
        <fullName evidence="4">Putative membrane protein</fullName>
    </submittedName>
</protein>
<feature type="domain" description="Alpha/beta-hydrolase catalytic" evidence="2">
    <location>
        <begin position="263"/>
        <end position="556"/>
    </location>
</feature>
<keyword evidence="1" id="KW-0812">Transmembrane</keyword>
<feature type="transmembrane region" description="Helical" evidence="1">
    <location>
        <begin position="128"/>
        <end position="150"/>
    </location>
</feature>
<dbReference type="Pfam" id="PF15420">
    <property type="entry name" value="Abhydrolase_9_N"/>
    <property type="match status" value="1"/>
</dbReference>
<gene>
    <name evidence="4" type="ORF">C8E99_0743</name>
</gene>
<evidence type="ECO:0000259" key="3">
    <source>
        <dbReference type="Pfam" id="PF15420"/>
    </source>
</evidence>
<keyword evidence="1" id="KW-0472">Membrane</keyword>
<comment type="caution">
    <text evidence="4">The sequence shown here is derived from an EMBL/GenBank/DDBJ whole genome shotgun (WGS) entry which is preliminary data.</text>
</comment>
<name>A0A3D9LCP1_9MICC</name>
<dbReference type="AlphaFoldDB" id="A0A3D9LCP1"/>
<feature type="transmembrane region" description="Helical" evidence="1">
    <location>
        <begin position="52"/>
        <end position="74"/>
    </location>
</feature>
<feature type="domain" description="Alpha/beta-hydrolase N-terminal" evidence="3">
    <location>
        <begin position="35"/>
        <end position="243"/>
    </location>
</feature>
<feature type="transmembrane region" description="Helical" evidence="1">
    <location>
        <begin position="21"/>
        <end position="40"/>
    </location>
</feature>
<dbReference type="EMBL" id="QREH01000001">
    <property type="protein sequence ID" value="REE02953.1"/>
    <property type="molecule type" value="Genomic_DNA"/>
</dbReference>
<sequence length="570" mass="60998">MRKSDTGVAVQRIRVLGRPTFGGLVIALMLWLPALTPTLIPRMPATQAGINAVALAMGYGIGTLIGLCLRLVLLRNGRSVARGVRRIGWIVLGLGWLSGVLLGAVLWLTWQNDQRRLMGMETVDGLDAVLMVSVSVLGGVMLVVIGRLIAKAVLAVTRLSRRLLPSVPAAPPIGLVVFFLGTVLVGWGGWLGITAFANATFGSANASTDEGTVQPGSASVSGSSESLVPWGTLGRWGRNFVASATTAELGTFHDADAELSEPVRVYVGLDSAGSASERAELAVRELDRAGGFDREVLVVWVPTGTGWVIPEAADALELLHRGDTAIVATQYSFLPSLLAVFMEPGREIESASALYSAVHSHWSDLPRDDRPKLLLFGKSLGTVGVEAPFVGADASESIANLTSGTQGALIVGAKRTNPIHSQLTRERDQGSSVWQPVIDGGLAVRFLSRDPDQPALSQDWPLPRIVYLQHPSDPVPLWGIDVLWRSPEWMDQPRGFDVSEAASWYPVVSGVHAAADLIFQLDTPPGFGHVYATEYVEGWASVCPPDGWTDADTARLEEFLYSEPPSEEQP</sequence>
<dbReference type="InterPro" id="IPR027787">
    <property type="entry name" value="Alpha/beta-hydrolase_catalytic"/>
</dbReference>
<feature type="transmembrane region" description="Helical" evidence="1">
    <location>
        <begin position="86"/>
        <end position="108"/>
    </location>
</feature>
<accession>A0A3D9LCP1</accession>
<organism evidence="4 5">
    <name type="scientific">Citricoccus muralis</name>
    <dbReference type="NCBI Taxonomy" id="169134"/>
    <lineage>
        <taxon>Bacteria</taxon>
        <taxon>Bacillati</taxon>
        <taxon>Actinomycetota</taxon>
        <taxon>Actinomycetes</taxon>
        <taxon>Micrococcales</taxon>
        <taxon>Micrococcaceae</taxon>
        <taxon>Citricoccus</taxon>
    </lineage>
</organism>
<dbReference type="RefSeq" id="WP_211308979.1">
    <property type="nucleotide sequence ID" value="NZ_QREH01000001.1"/>
</dbReference>
<proteinExistence type="predicted"/>
<evidence type="ECO:0000313" key="4">
    <source>
        <dbReference type="EMBL" id="REE02953.1"/>
    </source>
</evidence>
<dbReference type="Proteomes" id="UP000256727">
    <property type="component" value="Unassembled WGS sequence"/>
</dbReference>
<dbReference type="Pfam" id="PF10081">
    <property type="entry name" value="Abhydrolase_9"/>
    <property type="match status" value="1"/>
</dbReference>
<evidence type="ECO:0000259" key="2">
    <source>
        <dbReference type="Pfam" id="PF10081"/>
    </source>
</evidence>
<evidence type="ECO:0000256" key="1">
    <source>
        <dbReference type="SAM" id="Phobius"/>
    </source>
</evidence>